<dbReference type="AlphaFoldDB" id="A0A835LUB9"/>
<evidence type="ECO:0000313" key="4">
    <source>
        <dbReference type="Proteomes" id="UP000631114"/>
    </source>
</evidence>
<feature type="domain" description="Transposase-associated" evidence="2">
    <location>
        <begin position="80"/>
        <end position="138"/>
    </location>
</feature>
<feature type="compositionally biased region" description="Low complexity" evidence="1">
    <location>
        <begin position="139"/>
        <end position="149"/>
    </location>
</feature>
<proteinExistence type="predicted"/>
<feature type="region of interest" description="Disordered" evidence="1">
    <location>
        <begin position="139"/>
        <end position="173"/>
    </location>
</feature>
<dbReference type="InterPro" id="IPR029480">
    <property type="entry name" value="Transpos_assoc"/>
</dbReference>
<evidence type="ECO:0000256" key="1">
    <source>
        <dbReference type="SAM" id="MobiDB-lite"/>
    </source>
</evidence>
<evidence type="ECO:0000259" key="2">
    <source>
        <dbReference type="Pfam" id="PF13963"/>
    </source>
</evidence>
<comment type="caution">
    <text evidence="3">The sequence shown here is derived from an EMBL/GenBank/DDBJ whole genome shotgun (WGS) entry which is preliminary data.</text>
</comment>
<gene>
    <name evidence="3" type="ORF">IFM89_014340</name>
</gene>
<sequence>MKQPNSRTLSVLTERKHEEKSGALYFDYLFYIDFEASMAEPRAQNALGHLQLADLIRSLTRDVAIKVIDLEEAMSRQFEKEWMNELDGLGDVYKQGVADFIQFAIAEQPLLDHGPCPCRECRNGKSFVFDTISRHLISQPRPSASQPSSVLASHASRPSTSVSHPSQPSATCKNQKNVRKLPILIDIDGVVVGDNASGWNTFVFGSLIRAQIPA</sequence>
<dbReference type="Gene3D" id="3.30.70.260">
    <property type="match status" value="1"/>
</dbReference>
<feature type="compositionally biased region" description="Polar residues" evidence="1">
    <location>
        <begin position="156"/>
        <end position="173"/>
    </location>
</feature>
<evidence type="ECO:0000313" key="3">
    <source>
        <dbReference type="EMBL" id="KAF9605227.1"/>
    </source>
</evidence>
<reference evidence="3 4" key="1">
    <citation type="submission" date="2020-10" db="EMBL/GenBank/DDBJ databases">
        <title>The Coptis chinensis genome and diversification of protoberbering-type alkaloids.</title>
        <authorList>
            <person name="Wang B."/>
            <person name="Shu S."/>
            <person name="Song C."/>
            <person name="Liu Y."/>
        </authorList>
    </citation>
    <scope>NUCLEOTIDE SEQUENCE [LARGE SCALE GENOMIC DNA]</scope>
    <source>
        <strain evidence="3">HL-2020</strain>
        <tissue evidence="3">Leaf</tissue>
    </source>
</reference>
<name>A0A835LUB9_9MAGN</name>
<accession>A0A835LUB9</accession>
<organism evidence="3 4">
    <name type="scientific">Coptis chinensis</name>
    <dbReference type="NCBI Taxonomy" id="261450"/>
    <lineage>
        <taxon>Eukaryota</taxon>
        <taxon>Viridiplantae</taxon>
        <taxon>Streptophyta</taxon>
        <taxon>Embryophyta</taxon>
        <taxon>Tracheophyta</taxon>
        <taxon>Spermatophyta</taxon>
        <taxon>Magnoliopsida</taxon>
        <taxon>Ranunculales</taxon>
        <taxon>Ranunculaceae</taxon>
        <taxon>Coptidoideae</taxon>
        <taxon>Coptis</taxon>
    </lineage>
</organism>
<protein>
    <recommendedName>
        <fullName evidence="2">Transposase-associated domain-containing protein</fullName>
    </recommendedName>
</protein>
<keyword evidence="4" id="KW-1185">Reference proteome</keyword>
<dbReference type="OrthoDB" id="1932595at2759"/>
<dbReference type="Proteomes" id="UP000631114">
    <property type="component" value="Unassembled WGS sequence"/>
</dbReference>
<dbReference type="EMBL" id="JADFTS010000005">
    <property type="protein sequence ID" value="KAF9605227.1"/>
    <property type="molecule type" value="Genomic_DNA"/>
</dbReference>
<dbReference type="Pfam" id="PF13963">
    <property type="entry name" value="Transpos_assoc"/>
    <property type="match status" value="1"/>
</dbReference>